<dbReference type="SUPFAM" id="SSF52540">
    <property type="entry name" value="P-loop containing nucleoside triphosphate hydrolases"/>
    <property type="match status" value="1"/>
</dbReference>
<sequence>MTPVTSPSSAPASSGARRDEIAGGVVGRRRELDLVLAAVSAGRDILLEGPPGTSKSTILRAITANWGVPFVLV</sequence>
<dbReference type="InterPro" id="IPR027417">
    <property type="entry name" value="P-loop_NTPase"/>
</dbReference>
<dbReference type="Gene3D" id="3.40.50.300">
    <property type="entry name" value="P-loop containing nucleotide triphosphate hydrolases"/>
    <property type="match status" value="1"/>
</dbReference>
<accession>A0ABX1SLB2</accession>
<protein>
    <submittedName>
        <fullName evidence="2">MoxR family ATPase</fullName>
    </submittedName>
</protein>
<proteinExistence type="predicted"/>
<evidence type="ECO:0000313" key="2">
    <source>
        <dbReference type="EMBL" id="NMI01836.1"/>
    </source>
</evidence>
<feature type="non-terminal residue" evidence="2">
    <location>
        <position position="73"/>
    </location>
</feature>
<gene>
    <name evidence="2" type="ORF">HF526_31750</name>
</gene>
<feature type="region of interest" description="Disordered" evidence="1">
    <location>
        <begin position="1"/>
        <end position="21"/>
    </location>
</feature>
<evidence type="ECO:0000313" key="3">
    <source>
        <dbReference type="Proteomes" id="UP000820669"/>
    </source>
</evidence>
<comment type="caution">
    <text evidence="2">The sequence shown here is derived from an EMBL/GenBank/DDBJ whole genome shotgun (WGS) entry which is preliminary data.</text>
</comment>
<name>A0ABX1SLB2_9PSEU</name>
<reference evidence="2 3" key="1">
    <citation type="submission" date="2020-04" db="EMBL/GenBank/DDBJ databases">
        <authorList>
            <person name="Klaysubun C."/>
            <person name="Duangmal K."/>
            <person name="Lipun K."/>
        </authorList>
    </citation>
    <scope>NUCLEOTIDE SEQUENCE [LARGE SCALE GENOMIC DNA]</scope>
    <source>
        <strain evidence="2 3">K10HN5</strain>
    </source>
</reference>
<keyword evidence="3" id="KW-1185">Reference proteome</keyword>
<dbReference type="Proteomes" id="UP000820669">
    <property type="component" value="Unassembled WGS sequence"/>
</dbReference>
<dbReference type="EMBL" id="JAAXLA010000103">
    <property type="protein sequence ID" value="NMI01836.1"/>
    <property type="molecule type" value="Genomic_DNA"/>
</dbReference>
<evidence type="ECO:0000256" key="1">
    <source>
        <dbReference type="SAM" id="MobiDB-lite"/>
    </source>
</evidence>
<feature type="compositionally biased region" description="Low complexity" evidence="1">
    <location>
        <begin position="1"/>
        <end position="14"/>
    </location>
</feature>
<organism evidence="2 3">
    <name type="scientific">Pseudonocardia acidicola</name>
    <dbReference type="NCBI Taxonomy" id="2724939"/>
    <lineage>
        <taxon>Bacteria</taxon>
        <taxon>Bacillati</taxon>
        <taxon>Actinomycetota</taxon>
        <taxon>Actinomycetes</taxon>
        <taxon>Pseudonocardiales</taxon>
        <taxon>Pseudonocardiaceae</taxon>
        <taxon>Pseudonocardia</taxon>
    </lineage>
</organism>